<dbReference type="Proteomes" id="UP001234297">
    <property type="component" value="Chromosome 2"/>
</dbReference>
<keyword evidence="2" id="KW-1185">Reference proteome</keyword>
<accession>A0ACC2MEZ1</accession>
<dbReference type="EMBL" id="CM056810">
    <property type="protein sequence ID" value="KAJ8644337.1"/>
    <property type="molecule type" value="Genomic_DNA"/>
</dbReference>
<organism evidence="1 2">
    <name type="scientific">Persea americana</name>
    <name type="common">Avocado</name>
    <dbReference type="NCBI Taxonomy" id="3435"/>
    <lineage>
        <taxon>Eukaryota</taxon>
        <taxon>Viridiplantae</taxon>
        <taxon>Streptophyta</taxon>
        <taxon>Embryophyta</taxon>
        <taxon>Tracheophyta</taxon>
        <taxon>Spermatophyta</taxon>
        <taxon>Magnoliopsida</taxon>
        <taxon>Magnoliidae</taxon>
        <taxon>Laurales</taxon>
        <taxon>Lauraceae</taxon>
        <taxon>Persea</taxon>
    </lineage>
</organism>
<gene>
    <name evidence="1" type="ORF">MRB53_006085</name>
</gene>
<name>A0ACC2MEZ1_PERAE</name>
<evidence type="ECO:0000313" key="1">
    <source>
        <dbReference type="EMBL" id="KAJ8644337.1"/>
    </source>
</evidence>
<protein>
    <submittedName>
        <fullName evidence="1">Uncharacterized protein</fullName>
    </submittedName>
</protein>
<comment type="caution">
    <text evidence="1">The sequence shown here is derived from an EMBL/GenBank/DDBJ whole genome shotgun (WGS) entry which is preliminary data.</text>
</comment>
<reference evidence="1 2" key="1">
    <citation type="journal article" date="2022" name="Hortic Res">
        <title>A haplotype resolved chromosomal level avocado genome allows analysis of novel avocado genes.</title>
        <authorList>
            <person name="Nath O."/>
            <person name="Fletcher S.J."/>
            <person name="Hayward A."/>
            <person name="Shaw L.M."/>
            <person name="Masouleh A.K."/>
            <person name="Furtado A."/>
            <person name="Henry R.J."/>
            <person name="Mitter N."/>
        </authorList>
    </citation>
    <scope>NUCLEOTIDE SEQUENCE [LARGE SCALE GENOMIC DNA]</scope>
    <source>
        <strain evidence="2">cv. Hass</strain>
    </source>
</reference>
<evidence type="ECO:0000313" key="2">
    <source>
        <dbReference type="Proteomes" id="UP001234297"/>
    </source>
</evidence>
<sequence length="96" mass="10118">MHAAELISTETHPPSPISSASPSPLFSLYLPPSPLPFSVSLCTNATSNLLMLAPLPAGRTQHLRLPSQRAAAHSTAPTSQPQQHPTDHTASSFSAR</sequence>
<proteinExistence type="predicted"/>